<dbReference type="Gene3D" id="3.40.50.150">
    <property type="entry name" value="Vaccinia Virus protein VP39"/>
    <property type="match status" value="1"/>
</dbReference>
<dbReference type="AlphaFoldDB" id="A0A2I1DJX7"/>
<sequence>MIEYMKKIKYILRKTPFFIPVKWLAALLGRSSFPLPFTSTILAEPFLDRAISRIGHPPDPERSKEQFYSYFSEIWEDGYENGLHQQYETYLPHIPRNTKKIFVDVGCGAGEFLSFLTSNGIQAIGIDENEQEVVRAQNNNINVIRANALEFFATIQHSFQAFHLLR</sequence>
<dbReference type="CDD" id="cd02440">
    <property type="entry name" value="AdoMet_MTases"/>
    <property type="match status" value="1"/>
</dbReference>
<reference evidence="1 2" key="1">
    <citation type="submission" date="2017-03" db="EMBL/GenBank/DDBJ databases">
        <title>Draft genime sequence of the acidophilic sulfur-oxidizing bacterium Acidithiobacillus sp. SH, isolated from seawater.</title>
        <authorList>
            <person name="Sharmin S."/>
            <person name="Tokuhisa M."/>
            <person name="Kanao T."/>
            <person name="Kamimura K."/>
        </authorList>
    </citation>
    <scope>NUCLEOTIDE SEQUENCE [LARGE SCALE GENOMIC DNA]</scope>
    <source>
        <strain evidence="1 2">SH</strain>
    </source>
</reference>
<dbReference type="EMBL" id="MXAV01000040">
    <property type="protein sequence ID" value="PKY10181.1"/>
    <property type="molecule type" value="Genomic_DNA"/>
</dbReference>
<proteinExistence type="predicted"/>
<evidence type="ECO:0000313" key="2">
    <source>
        <dbReference type="Proteomes" id="UP000234329"/>
    </source>
</evidence>
<dbReference type="OrthoDB" id="9801609at2"/>
<dbReference type="Proteomes" id="UP000234329">
    <property type="component" value="Unassembled WGS sequence"/>
</dbReference>
<dbReference type="SUPFAM" id="SSF53335">
    <property type="entry name" value="S-adenosyl-L-methionine-dependent methyltransferases"/>
    <property type="match status" value="1"/>
</dbReference>
<dbReference type="InterPro" id="IPR029063">
    <property type="entry name" value="SAM-dependent_MTases_sf"/>
</dbReference>
<evidence type="ECO:0008006" key="3">
    <source>
        <dbReference type="Google" id="ProtNLM"/>
    </source>
</evidence>
<comment type="caution">
    <text evidence="1">The sequence shown here is derived from an EMBL/GenBank/DDBJ whole genome shotgun (WGS) entry which is preliminary data.</text>
</comment>
<accession>A0A2I1DJX7</accession>
<organism evidence="1 2">
    <name type="scientific">Acidithiobacillus marinus</name>
    <dbReference type="NCBI Taxonomy" id="187490"/>
    <lineage>
        <taxon>Bacteria</taxon>
        <taxon>Pseudomonadati</taxon>
        <taxon>Pseudomonadota</taxon>
        <taxon>Acidithiobacillia</taxon>
        <taxon>Acidithiobacillales</taxon>
        <taxon>Acidithiobacillaceae</taxon>
        <taxon>Acidithiobacillus</taxon>
    </lineage>
</organism>
<evidence type="ECO:0000313" key="1">
    <source>
        <dbReference type="EMBL" id="PKY10181.1"/>
    </source>
</evidence>
<gene>
    <name evidence="1" type="ORF">B1757_10685</name>
</gene>
<dbReference type="Pfam" id="PF07021">
    <property type="entry name" value="MetW"/>
    <property type="match status" value="1"/>
</dbReference>
<keyword evidence="2" id="KW-1185">Reference proteome</keyword>
<protein>
    <recommendedName>
        <fullName evidence="3">Methyltransferase domain-containing protein</fullName>
    </recommendedName>
</protein>
<dbReference type="InterPro" id="IPR010743">
    <property type="entry name" value="Methionine_synth_MetW"/>
</dbReference>
<dbReference type="InParanoid" id="A0A2I1DJX7"/>
<name>A0A2I1DJX7_9PROT</name>